<keyword evidence="3" id="KW-1185">Reference proteome</keyword>
<name>A0A4Y7TYB8_COPMI</name>
<evidence type="ECO:0000256" key="1">
    <source>
        <dbReference type="SAM" id="MobiDB-lite"/>
    </source>
</evidence>
<feature type="compositionally biased region" description="Acidic residues" evidence="1">
    <location>
        <begin position="159"/>
        <end position="182"/>
    </location>
</feature>
<protein>
    <submittedName>
        <fullName evidence="2">Uncharacterized protein</fullName>
    </submittedName>
</protein>
<proteinExistence type="predicted"/>
<sequence length="182" mass="20607">MPARRTRDPDEPITEPGVYGGKGYCGCTTMCSGILKEMARSTYNYHKRYRDAEREAALEQTYQYVMGNGPNPQIEHNRGQIEGVEGQDEDSGEDGMEWQQAYLGVQRDDDEPDNPDQNLSDAQHIHDHDWEDDPGEETREQDRQGLAAQYHPYWQGLSDEVEGDSDDEADSDDEDDGGPPHL</sequence>
<dbReference type="AlphaFoldDB" id="A0A4Y7TYB8"/>
<organism evidence="2 3">
    <name type="scientific">Coprinellus micaceus</name>
    <name type="common">Glistening ink-cap mushroom</name>
    <name type="synonym">Coprinus micaceus</name>
    <dbReference type="NCBI Taxonomy" id="71717"/>
    <lineage>
        <taxon>Eukaryota</taxon>
        <taxon>Fungi</taxon>
        <taxon>Dikarya</taxon>
        <taxon>Basidiomycota</taxon>
        <taxon>Agaricomycotina</taxon>
        <taxon>Agaricomycetes</taxon>
        <taxon>Agaricomycetidae</taxon>
        <taxon>Agaricales</taxon>
        <taxon>Agaricineae</taxon>
        <taxon>Psathyrellaceae</taxon>
        <taxon>Coprinellus</taxon>
    </lineage>
</organism>
<dbReference type="Proteomes" id="UP000298030">
    <property type="component" value="Unassembled WGS sequence"/>
</dbReference>
<feature type="compositionally biased region" description="Acidic residues" evidence="1">
    <location>
        <begin position="85"/>
        <end position="96"/>
    </location>
</feature>
<evidence type="ECO:0000313" key="2">
    <source>
        <dbReference type="EMBL" id="TEB38602.1"/>
    </source>
</evidence>
<evidence type="ECO:0000313" key="3">
    <source>
        <dbReference type="Proteomes" id="UP000298030"/>
    </source>
</evidence>
<gene>
    <name evidence="2" type="ORF">FA13DRAFT_1784920</name>
</gene>
<comment type="caution">
    <text evidence="2">The sequence shown here is derived from an EMBL/GenBank/DDBJ whole genome shotgun (WGS) entry which is preliminary data.</text>
</comment>
<dbReference type="EMBL" id="QPFP01000002">
    <property type="protein sequence ID" value="TEB38602.1"/>
    <property type="molecule type" value="Genomic_DNA"/>
</dbReference>
<reference evidence="2 3" key="1">
    <citation type="journal article" date="2019" name="Nat. Ecol. Evol.">
        <title>Megaphylogeny resolves global patterns of mushroom evolution.</title>
        <authorList>
            <person name="Varga T."/>
            <person name="Krizsan K."/>
            <person name="Foldi C."/>
            <person name="Dima B."/>
            <person name="Sanchez-Garcia M."/>
            <person name="Sanchez-Ramirez S."/>
            <person name="Szollosi G.J."/>
            <person name="Szarkandi J.G."/>
            <person name="Papp V."/>
            <person name="Albert L."/>
            <person name="Andreopoulos W."/>
            <person name="Angelini C."/>
            <person name="Antonin V."/>
            <person name="Barry K.W."/>
            <person name="Bougher N.L."/>
            <person name="Buchanan P."/>
            <person name="Buyck B."/>
            <person name="Bense V."/>
            <person name="Catcheside P."/>
            <person name="Chovatia M."/>
            <person name="Cooper J."/>
            <person name="Damon W."/>
            <person name="Desjardin D."/>
            <person name="Finy P."/>
            <person name="Geml J."/>
            <person name="Haridas S."/>
            <person name="Hughes K."/>
            <person name="Justo A."/>
            <person name="Karasinski D."/>
            <person name="Kautmanova I."/>
            <person name="Kiss B."/>
            <person name="Kocsube S."/>
            <person name="Kotiranta H."/>
            <person name="LaButti K.M."/>
            <person name="Lechner B.E."/>
            <person name="Liimatainen K."/>
            <person name="Lipzen A."/>
            <person name="Lukacs Z."/>
            <person name="Mihaltcheva S."/>
            <person name="Morgado L.N."/>
            <person name="Niskanen T."/>
            <person name="Noordeloos M.E."/>
            <person name="Ohm R.A."/>
            <person name="Ortiz-Santana B."/>
            <person name="Ovrebo C."/>
            <person name="Racz N."/>
            <person name="Riley R."/>
            <person name="Savchenko A."/>
            <person name="Shiryaev A."/>
            <person name="Soop K."/>
            <person name="Spirin V."/>
            <person name="Szebenyi C."/>
            <person name="Tomsovsky M."/>
            <person name="Tulloss R.E."/>
            <person name="Uehling J."/>
            <person name="Grigoriev I.V."/>
            <person name="Vagvolgyi C."/>
            <person name="Papp T."/>
            <person name="Martin F.M."/>
            <person name="Miettinen O."/>
            <person name="Hibbett D.S."/>
            <person name="Nagy L.G."/>
        </authorList>
    </citation>
    <scope>NUCLEOTIDE SEQUENCE [LARGE SCALE GENOMIC DNA]</scope>
    <source>
        <strain evidence="2 3">FP101781</strain>
    </source>
</reference>
<accession>A0A4Y7TYB8</accession>
<feature type="region of interest" description="Disordered" evidence="1">
    <location>
        <begin position="67"/>
        <end position="182"/>
    </location>
</feature>